<dbReference type="AlphaFoldDB" id="A0A917K5Z2"/>
<dbReference type="GO" id="GO:0003951">
    <property type="term" value="F:NAD+ kinase activity"/>
    <property type="evidence" value="ECO:0007669"/>
    <property type="project" value="InterPro"/>
</dbReference>
<organism evidence="2 3">
    <name type="scientific">Saccharopolyspora thermophila</name>
    <dbReference type="NCBI Taxonomy" id="89367"/>
    <lineage>
        <taxon>Bacteria</taxon>
        <taxon>Bacillati</taxon>
        <taxon>Actinomycetota</taxon>
        <taxon>Actinomycetes</taxon>
        <taxon>Pseudonocardiales</taxon>
        <taxon>Pseudonocardiaceae</taxon>
        <taxon>Saccharopolyspora</taxon>
    </lineage>
</organism>
<dbReference type="InterPro" id="IPR011391">
    <property type="entry name" value="AcoX_kinase"/>
</dbReference>
<sequence>MAQFSGNGRPPRADGSAIGVIANPMSGRDIRRLVAHASVFPNAEKANMVLRIVAAAGALGVDRVLLSTDEFGVAAGVLRAIRQHAAAGSGPLPELVFCELDPVTGTAEDTRALVRRMRADGAALIVVLGGDGTVRAAAGELGDTPLLPLSTGTNNAFPQMWEATVAGAAAALVAVGRVDARDATRRAKVLRVDCGPISEIALVDVCVSVTDHVGARALWRADSLRELYCTFAEPHAIGLSSIAGQLLPTARDEPHGVAVRFAAGEPTRDSVLAPLAPGKLTAVEVAAFETLPPGQPHTSDVSAGTVALDGEREFEFRDPVTVTLSDRGPRVLDVRAVLATAARDGLLRGSPTVPESATGVTSWRVAPHNGGKP</sequence>
<comment type="caution">
    <text evidence="2">The sequence shown here is derived from an EMBL/GenBank/DDBJ whole genome shotgun (WGS) entry which is preliminary data.</text>
</comment>
<keyword evidence="2" id="KW-0418">Kinase</keyword>
<dbReference type="RefSeq" id="WP_229680421.1">
    <property type="nucleotide sequence ID" value="NZ_BMMT01000019.1"/>
</dbReference>
<dbReference type="Pfam" id="PF01513">
    <property type="entry name" value="NAD_kinase"/>
    <property type="match status" value="1"/>
</dbReference>
<reference evidence="2 3" key="1">
    <citation type="journal article" date="2014" name="Int. J. Syst. Evol. Microbiol.">
        <title>Complete genome sequence of Corynebacterium casei LMG S-19264T (=DSM 44701T), isolated from a smear-ripened cheese.</title>
        <authorList>
            <consortium name="US DOE Joint Genome Institute (JGI-PGF)"/>
            <person name="Walter F."/>
            <person name="Albersmeier A."/>
            <person name="Kalinowski J."/>
            <person name="Ruckert C."/>
        </authorList>
    </citation>
    <scope>NUCLEOTIDE SEQUENCE [LARGE SCALE GENOMIC DNA]</scope>
    <source>
        <strain evidence="2 3">CGMCC 4.7206</strain>
    </source>
</reference>
<name>A0A917K5Z2_9PSEU</name>
<dbReference type="InterPro" id="IPR017438">
    <property type="entry name" value="ATP-NAD_kinase_N"/>
</dbReference>
<keyword evidence="2" id="KW-0808">Transferase</keyword>
<dbReference type="PIRSF" id="PIRSF018567">
    <property type="entry name" value="AcoX"/>
    <property type="match status" value="1"/>
</dbReference>
<dbReference type="GO" id="GO:0006741">
    <property type="term" value="P:NADP+ biosynthetic process"/>
    <property type="evidence" value="ECO:0007669"/>
    <property type="project" value="InterPro"/>
</dbReference>
<dbReference type="InterPro" id="IPR039065">
    <property type="entry name" value="AcoX-like"/>
</dbReference>
<dbReference type="Gene3D" id="3.40.50.10330">
    <property type="entry name" value="Probable inorganic polyphosphate/atp-NAD kinase, domain 1"/>
    <property type="match status" value="1"/>
</dbReference>
<protein>
    <submittedName>
        <fullName evidence="2">ATP-NAD kinase</fullName>
    </submittedName>
</protein>
<proteinExistence type="predicted"/>
<evidence type="ECO:0000313" key="3">
    <source>
        <dbReference type="Proteomes" id="UP000597989"/>
    </source>
</evidence>
<feature type="region of interest" description="Disordered" evidence="1">
    <location>
        <begin position="347"/>
        <end position="373"/>
    </location>
</feature>
<dbReference type="InterPro" id="IPR016064">
    <property type="entry name" value="NAD/diacylglycerol_kinase_sf"/>
</dbReference>
<dbReference type="PANTHER" id="PTHR40697">
    <property type="entry name" value="ACETOIN CATABOLISM PROTEIN X"/>
    <property type="match status" value="1"/>
</dbReference>
<evidence type="ECO:0000313" key="2">
    <source>
        <dbReference type="EMBL" id="GGJ02203.1"/>
    </source>
</evidence>
<dbReference type="Proteomes" id="UP000597989">
    <property type="component" value="Unassembled WGS sequence"/>
</dbReference>
<dbReference type="InterPro" id="IPR002504">
    <property type="entry name" value="NADK"/>
</dbReference>
<dbReference type="SUPFAM" id="SSF111331">
    <property type="entry name" value="NAD kinase/diacylglycerol kinase-like"/>
    <property type="match status" value="1"/>
</dbReference>
<dbReference type="GO" id="GO:0051287">
    <property type="term" value="F:NAD binding"/>
    <property type="evidence" value="ECO:0007669"/>
    <property type="project" value="UniProtKB-ARBA"/>
</dbReference>
<dbReference type="EMBL" id="BMMT01000019">
    <property type="protein sequence ID" value="GGJ02203.1"/>
    <property type="molecule type" value="Genomic_DNA"/>
</dbReference>
<dbReference type="PANTHER" id="PTHR40697:SF3">
    <property type="entry name" value="ACETOIN CATABOLISM PROTEIN X"/>
    <property type="match status" value="1"/>
</dbReference>
<dbReference type="GO" id="GO:0005524">
    <property type="term" value="F:ATP binding"/>
    <property type="evidence" value="ECO:0007669"/>
    <property type="project" value="UniProtKB-ARBA"/>
</dbReference>
<gene>
    <name evidence="2" type="ORF">GCM10011581_44210</name>
</gene>
<evidence type="ECO:0000256" key="1">
    <source>
        <dbReference type="SAM" id="MobiDB-lite"/>
    </source>
</evidence>
<accession>A0A917K5Z2</accession>